<dbReference type="InterPro" id="IPR012340">
    <property type="entry name" value="NA-bd_OB-fold"/>
</dbReference>
<dbReference type="Gene3D" id="2.40.50.140">
    <property type="entry name" value="Nucleic acid-binding proteins"/>
    <property type="match status" value="2"/>
</dbReference>
<dbReference type="Pfam" id="PF17783">
    <property type="entry name" value="WHD_CvfB"/>
    <property type="match status" value="1"/>
</dbReference>
<dbReference type="EMBL" id="FPAG01000007">
    <property type="protein sequence ID" value="SFS99953.1"/>
    <property type="molecule type" value="Genomic_DNA"/>
</dbReference>
<comment type="similarity">
    <text evidence="1">Belongs to the CvfB family.</text>
</comment>
<dbReference type="AlphaFoldDB" id="A0A1I6UEU5"/>
<proteinExistence type="inferred from homology"/>
<organism evidence="4 5">
    <name type="scientific">Zhouia amylolytica</name>
    <dbReference type="NCBI Taxonomy" id="376730"/>
    <lineage>
        <taxon>Bacteria</taxon>
        <taxon>Pseudomonadati</taxon>
        <taxon>Bacteroidota</taxon>
        <taxon>Flavobacteriia</taxon>
        <taxon>Flavobacteriales</taxon>
        <taxon>Flavobacteriaceae</taxon>
        <taxon>Zhouia</taxon>
    </lineage>
</organism>
<reference evidence="4 5" key="1">
    <citation type="submission" date="2016-10" db="EMBL/GenBank/DDBJ databases">
        <authorList>
            <person name="de Groot N.N."/>
        </authorList>
    </citation>
    <scope>NUCLEOTIDE SEQUENCE [LARGE SCALE GENOMIC DNA]</scope>
    <source>
        <strain evidence="4 5">CGMCC 1.6114</strain>
    </source>
</reference>
<dbReference type="Gene3D" id="1.10.10.10">
    <property type="entry name" value="Winged helix-like DNA-binding domain superfamily/Winged helix DNA-binding domain"/>
    <property type="match status" value="1"/>
</dbReference>
<name>A0A1I6UEU5_9FLAO</name>
<dbReference type="InterPro" id="IPR039566">
    <property type="entry name" value="CvfB_S1_st"/>
</dbReference>
<dbReference type="PIRSF" id="PIRSF012524">
    <property type="entry name" value="YitL_S1"/>
    <property type="match status" value="1"/>
</dbReference>
<dbReference type="OrthoDB" id="9801597at2"/>
<evidence type="ECO:0000313" key="5">
    <source>
        <dbReference type="Proteomes" id="UP000183209"/>
    </source>
</evidence>
<feature type="domain" description="Conserved virulence factor B-like winged helix" evidence="3">
    <location>
        <begin position="218"/>
        <end position="275"/>
    </location>
</feature>
<feature type="domain" description="Conserved virulence factor B first S1" evidence="2">
    <location>
        <begin position="4"/>
        <end position="63"/>
    </location>
</feature>
<dbReference type="Proteomes" id="UP000183209">
    <property type="component" value="Unassembled WGS sequence"/>
</dbReference>
<dbReference type="PANTHER" id="PTHR37296">
    <property type="entry name" value="CONSERVED VIRULENCE FACTOR B"/>
    <property type="match status" value="1"/>
</dbReference>
<sequence>MIKIGEYNTLEILRLTSVGLFLGDEEENDILLPNKYVPENYEIGDKLKVFCYLDHDERPVATTLKPKIILNNFALLQAVEVNEIGAFMDWGLEKHLFVPYREQARKMEKGKWYLVYLYMDEETDRLVASSKTNNFISNEELSVEKFEEVDLIVSRHTEMGVEVIVNQRHKGLVYENEIYSDLHLGDRLKGVVKKIRDDHKIDISLQQIGYKNIEPTAQKILKELEDNNGFLGLHDKSDADLIKEMLGMSKKSFKKAIGSLYKQKLIQIKEDGIYLNK</sequence>
<evidence type="ECO:0000256" key="1">
    <source>
        <dbReference type="PIRNR" id="PIRNR012524"/>
    </source>
</evidence>
<gene>
    <name evidence="4" type="ORF">SAMN04487906_2425</name>
</gene>
<evidence type="ECO:0000259" key="2">
    <source>
        <dbReference type="Pfam" id="PF13509"/>
    </source>
</evidence>
<evidence type="ECO:0008006" key="6">
    <source>
        <dbReference type="Google" id="ProtNLM"/>
    </source>
</evidence>
<protein>
    <recommendedName>
        <fullName evidence="6">S1 motif domain-containing protein</fullName>
    </recommendedName>
</protein>
<dbReference type="RefSeq" id="WP_074979115.1">
    <property type="nucleotide sequence ID" value="NZ_FPAG01000007.1"/>
</dbReference>
<evidence type="ECO:0000313" key="4">
    <source>
        <dbReference type="EMBL" id="SFS99953.1"/>
    </source>
</evidence>
<dbReference type="PANTHER" id="PTHR37296:SF1">
    <property type="entry name" value="CONSERVED VIRULENCE FACTOR B"/>
    <property type="match status" value="1"/>
</dbReference>
<accession>A0A1I6UEU5</accession>
<dbReference type="InterPro" id="IPR036388">
    <property type="entry name" value="WH-like_DNA-bd_sf"/>
</dbReference>
<dbReference type="InterPro" id="IPR040764">
    <property type="entry name" value="CvfB_WH"/>
</dbReference>
<evidence type="ECO:0000259" key="3">
    <source>
        <dbReference type="Pfam" id="PF17783"/>
    </source>
</evidence>
<dbReference type="InterPro" id="IPR014464">
    <property type="entry name" value="CvfB_fam"/>
</dbReference>
<dbReference type="Pfam" id="PF13509">
    <property type="entry name" value="S1_2"/>
    <property type="match status" value="1"/>
</dbReference>